<comment type="caution">
    <text evidence="4">The sequence shown here is derived from an EMBL/GenBank/DDBJ whole genome shotgun (WGS) entry which is preliminary data.</text>
</comment>
<dbReference type="Proteomes" id="UP000183700">
    <property type="component" value="Unassembled WGS sequence"/>
</dbReference>
<keyword evidence="2" id="KW-1133">Transmembrane helix</keyword>
<feature type="domain" description="CAAX prenyl protease 2/Lysostaphin resistance protein A-like" evidence="3">
    <location>
        <begin position="97"/>
        <end position="195"/>
    </location>
</feature>
<organism evidence="4 5">
    <name type="scientific">Enterococcus devriesei</name>
    <dbReference type="NCBI Taxonomy" id="319970"/>
    <lineage>
        <taxon>Bacteria</taxon>
        <taxon>Bacillati</taxon>
        <taxon>Bacillota</taxon>
        <taxon>Bacilli</taxon>
        <taxon>Lactobacillales</taxon>
        <taxon>Enterococcaceae</taxon>
        <taxon>Enterococcus</taxon>
    </lineage>
</organism>
<dbReference type="OrthoDB" id="2990933at2"/>
<keyword evidence="5" id="KW-1185">Reference proteome</keyword>
<feature type="transmembrane region" description="Helical" evidence="2">
    <location>
        <begin position="184"/>
        <end position="203"/>
    </location>
</feature>
<evidence type="ECO:0000259" key="3">
    <source>
        <dbReference type="Pfam" id="PF02517"/>
    </source>
</evidence>
<gene>
    <name evidence="4" type="ORF">RV00_GL001666</name>
</gene>
<dbReference type="GO" id="GO:0004175">
    <property type="term" value="F:endopeptidase activity"/>
    <property type="evidence" value="ECO:0007669"/>
    <property type="project" value="UniProtKB-ARBA"/>
</dbReference>
<comment type="similarity">
    <text evidence="1">Belongs to the UPF0177 family.</text>
</comment>
<dbReference type="GO" id="GO:0080120">
    <property type="term" value="P:CAAX-box protein maturation"/>
    <property type="evidence" value="ECO:0007669"/>
    <property type="project" value="UniProtKB-ARBA"/>
</dbReference>
<accession>A0A1L8SW40</accession>
<evidence type="ECO:0000313" key="4">
    <source>
        <dbReference type="EMBL" id="OJG36307.1"/>
    </source>
</evidence>
<feature type="transmembrane region" description="Helical" evidence="2">
    <location>
        <begin position="67"/>
        <end position="87"/>
    </location>
</feature>
<keyword evidence="2" id="KW-0472">Membrane</keyword>
<dbReference type="STRING" id="319970.RV00_GL001666"/>
<dbReference type="Pfam" id="PF02517">
    <property type="entry name" value="Rce1-like"/>
    <property type="match status" value="1"/>
</dbReference>
<dbReference type="InterPro" id="IPR003675">
    <property type="entry name" value="Rce1/LyrA-like_dom"/>
</dbReference>
<feature type="transmembrane region" description="Helical" evidence="2">
    <location>
        <begin position="99"/>
        <end position="121"/>
    </location>
</feature>
<evidence type="ECO:0000256" key="2">
    <source>
        <dbReference type="SAM" id="Phobius"/>
    </source>
</evidence>
<feature type="transmembrane region" description="Helical" evidence="2">
    <location>
        <begin position="27"/>
        <end position="46"/>
    </location>
</feature>
<keyword evidence="2" id="KW-0812">Transmembrane</keyword>
<evidence type="ECO:0000313" key="5">
    <source>
        <dbReference type="Proteomes" id="UP000183700"/>
    </source>
</evidence>
<reference evidence="4 5" key="1">
    <citation type="submission" date="2014-12" db="EMBL/GenBank/DDBJ databases">
        <title>Draft genome sequences of 29 type strains of Enterococci.</title>
        <authorList>
            <person name="Zhong Z."/>
            <person name="Sun Z."/>
            <person name="Liu W."/>
            <person name="Zhang W."/>
            <person name="Zhang H."/>
        </authorList>
    </citation>
    <scope>NUCLEOTIDE SEQUENCE [LARGE SCALE GENOMIC DNA]</scope>
    <source>
        <strain evidence="4 5">DSM 22802</strain>
    </source>
</reference>
<name>A0A1L8SW40_9ENTE</name>
<sequence>MILFATFIMLLGFYLVSHIESLIPIPNLGYFSLVLFGSIAYWLVFGSMGYQKLFQRPIHFGKNFFKYFLLANLFALFLGGLITYLTHLHKANPADNNPLWFFFLIMPFALIGEEIFSIYFYNLFKLKLSPLVANLFVCILFGLIHYWTYFNGSVILTIIQVIAVQGSARFWFNQSYEKSGSLLTSFAIHYVYDFIGFMLVLFIHR</sequence>
<proteinExistence type="inferred from homology"/>
<evidence type="ECO:0000256" key="1">
    <source>
        <dbReference type="ARBA" id="ARBA00009067"/>
    </source>
</evidence>
<dbReference type="AlphaFoldDB" id="A0A1L8SW40"/>
<protein>
    <recommendedName>
        <fullName evidence="3">CAAX prenyl protease 2/Lysostaphin resistance protein A-like domain-containing protein</fullName>
    </recommendedName>
</protein>
<feature type="transmembrane region" description="Helical" evidence="2">
    <location>
        <begin position="128"/>
        <end position="147"/>
    </location>
</feature>
<dbReference type="EMBL" id="JXKM01000003">
    <property type="protein sequence ID" value="OJG36307.1"/>
    <property type="molecule type" value="Genomic_DNA"/>
</dbReference>